<feature type="site" description="Could be important to modulate the pK values of the two catalytic cysteine residues" evidence="9">
    <location>
        <position position="191"/>
    </location>
</feature>
<feature type="binding site" evidence="9">
    <location>
        <begin position="239"/>
        <end position="240"/>
    </location>
    <ligand>
        <name>substrate</name>
    </ligand>
</feature>
<dbReference type="Pfam" id="PF01678">
    <property type="entry name" value="DAP_epimerase"/>
    <property type="match status" value="2"/>
</dbReference>
<evidence type="ECO:0000256" key="10">
    <source>
        <dbReference type="PROSITE-ProRule" id="PRU10125"/>
    </source>
</evidence>
<feature type="active site" description="Proton acceptor" evidence="9">
    <location>
        <position position="248"/>
    </location>
</feature>
<feature type="binding site" evidence="9">
    <location>
        <begin position="249"/>
        <end position="250"/>
    </location>
    <ligand>
        <name>substrate</name>
    </ligand>
</feature>
<dbReference type="Proteomes" id="UP001189143">
    <property type="component" value="Unassembled WGS sequence"/>
</dbReference>
<accession>A0A653ARP5</accession>
<dbReference type="PANTHER" id="PTHR31689:SF0">
    <property type="entry name" value="DIAMINOPIMELATE EPIMERASE"/>
    <property type="match status" value="1"/>
</dbReference>
<dbReference type="GO" id="GO:0009089">
    <property type="term" value="P:lysine biosynthetic process via diaminopimelate"/>
    <property type="evidence" value="ECO:0007669"/>
    <property type="project" value="UniProtKB-UniRule"/>
</dbReference>
<reference evidence="11" key="2">
    <citation type="submission" date="2022-10" db="EMBL/GenBank/DDBJ databases">
        <authorList>
            <person name="Aires J."/>
            <person name="Mesa V."/>
        </authorList>
    </citation>
    <scope>NUCLEOTIDE SEQUENCE</scope>
    <source>
        <strain evidence="11">Clostridium neonatale JD116</strain>
    </source>
</reference>
<dbReference type="UniPathway" id="UPA00034">
    <property type="reaction ID" value="UER00025"/>
</dbReference>
<dbReference type="EC" id="5.1.1.7" evidence="3 9"/>
<evidence type="ECO:0000256" key="9">
    <source>
        <dbReference type="HAMAP-Rule" id="MF_00197"/>
    </source>
</evidence>
<comment type="pathway">
    <text evidence="1 9">Amino-acid biosynthesis; L-lysine biosynthesis via DAP pathway; DL-2,6-diaminopimelate from LL-2,6-diaminopimelate: step 1/1.</text>
</comment>
<name>A0A653ARP5_9CLOT</name>
<feature type="binding site" evidence="9">
    <location>
        <position position="221"/>
    </location>
    <ligand>
        <name>substrate</name>
    </ligand>
</feature>
<evidence type="ECO:0000256" key="3">
    <source>
        <dbReference type="ARBA" id="ARBA00013080"/>
    </source>
</evidence>
<dbReference type="HAMAP" id="MF_00197">
    <property type="entry name" value="DAP_epimerase"/>
    <property type="match status" value="1"/>
</dbReference>
<evidence type="ECO:0000256" key="4">
    <source>
        <dbReference type="ARBA" id="ARBA00022490"/>
    </source>
</evidence>
<dbReference type="InterPro" id="IPR018510">
    <property type="entry name" value="DAP_epimerase_AS"/>
</dbReference>
<evidence type="ECO:0000256" key="2">
    <source>
        <dbReference type="ARBA" id="ARBA00010219"/>
    </source>
</evidence>
<evidence type="ECO:0000256" key="1">
    <source>
        <dbReference type="ARBA" id="ARBA00005196"/>
    </source>
</evidence>
<organism evidence="12 13">
    <name type="scientific">Clostridium neonatale</name>
    <dbReference type="NCBI Taxonomy" id="137838"/>
    <lineage>
        <taxon>Bacteria</taxon>
        <taxon>Bacillati</taxon>
        <taxon>Bacillota</taxon>
        <taxon>Clostridia</taxon>
        <taxon>Eubacteriales</taxon>
        <taxon>Clostridiaceae</taxon>
        <taxon>Clostridium</taxon>
    </lineage>
</organism>
<feature type="site" description="Could be important to modulate the pK values of the two catalytic cysteine residues" evidence="9">
    <location>
        <position position="239"/>
    </location>
</feature>
<evidence type="ECO:0000256" key="6">
    <source>
        <dbReference type="ARBA" id="ARBA00023154"/>
    </source>
</evidence>
<evidence type="ECO:0000313" key="11">
    <source>
        <dbReference type="EMBL" id="CAI3635880.1"/>
    </source>
</evidence>
<feature type="binding site" evidence="9">
    <location>
        <begin position="102"/>
        <end position="103"/>
    </location>
    <ligand>
        <name>substrate</name>
    </ligand>
</feature>
<dbReference type="Gene3D" id="3.10.310.10">
    <property type="entry name" value="Diaminopimelate Epimerase, Chain A, domain 1"/>
    <property type="match status" value="2"/>
</dbReference>
<dbReference type="EMBL" id="UWJD01000001">
    <property type="protein sequence ID" value="VCT84185.1"/>
    <property type="molecule type" value="Genomic_DNA"/>
</dbReference>
<dbReference type="GO" id="GO:0008837">
    <property type="term" value="F:diaminopimelate epimerase activity"/>
    <property type="evidence" value="ECO:0007669"/>
    <property type="project" value="UniProtKB-UniRule"/>
</dbReference>
<dbReference type="Proteomes" id="UP000431451">
    <property type="component" value="Unassembled WGS sequence"/>
</dbReference>
<dbReference type="EMBL" id="CAMTCP010000245">
    <property type="protein sequence ID" value="CAI3635880.1"/>
    <property type="molecule type" value="Genomic_DNA"/>
</dbReference>
<keyword evidence="4 9" id="KW-0963">Cytoplasm</keyword>
<feature type="binding site" evidence="9">
    <location>
        <position position="41"/>
    </location>
    <ligand>
        <name>substrate</name>
    </ligand>
</feature>
<keyword evidence="5 9" id="KW-0028">Amino-acid biosynthesis</keyword>
<comment type="function">
    <text evidence="9">Catalyzes the stereoinversion of LL-2,6-diaminopimelate (L,L-DAP) to meso-diaminopimelate (meso-DAP), a precursor of L-lysine and an essential component of the bacterial peptidoglycan.</text>
</comment>
<comment type="caution">
    <text evidence="9">Lacks conserved residue(s) required for the propagation of feature annotation.</text>
</comment>
<evidence type="ECO:0000256" key="7">
    <source>
        <dbReference type="ARBA" id="ARBA00023235"/>
    </source>
</evidence>
<comment type="catalytic activity">
    <reaction evidence="8 9">
        <text>(2S,6S)-2,6-diaminopimelate = meso-2,6-diaminopimelate</text>
        <dbReference type="Rhea" id="RHEA:15393"/>
        <dbReference type="ChEBI" id="CHEBI:57609"/>
        <dbReference type="ChEBI" id="CHEBI:57791"/>
        <dbReference type="EC" id="5.1.1.7"/>
    </reaction>
</comment>
<feature type="active site" evidence="10">
    <location>
        <position position="101"/>
    </location>
</feature>
<comment type="subcellular location">
    <subcellularLocation>
        <location evidence="9">Cytoplasm</location>
    </subcellularLocation>
</comment>
<comment type="subunit">
    <text evidence="9">Homodimer.</text>
</comment>
<proteinExistence type="inferred from homology"/>
<evidence type="ECO:0000256" key="8">
    <source>
        <dbReference type="ARBA" id="ARBA00051712"/>
    </source>
</evidence>
<dbReference type="PROSITE" id="PS01326">
    <property type="entry name" value="DAP_EPIMERASE"/>
    <property type="match status" value="1"/>
</dbReference>
<gene>
    <name evidence="9 12" type="primary">dapF</name>
    <name evidence="11" type="ORF">CNEO2_470039</name>
    <name evidence="12" type="ORF">CNEONATNEC25_01785</name>
</gene>
<dbReference type="GO" id="GO:0005829">
    <property type="term" value="C:cytosol"/>
    <property type="evidence" value="ECO:0007669"/>
    <property type="project" value="TreeGrafter"/>
</dbReference>
<dbReference type="PANTHER" id="PTHR31689">
    <property type="entry name" value="DIAMINOPIMELATE EPIMERASE, CHLOROPLASTIC"/>
    <property type="match status" value="1"/>
</dbReference>
<dbReference type="FunFam" id="3.10.310.10:FF:000001">
    <property type="entry name" value="Diaminopimelate epimerase"/>
    <property type="match status" value="1"/>
</dbReference>
<feature type="active site" description="Proton donor" evidence="9">
    <location>
        <position position="101"/>
    </location>
</feature>
<reference evidence="12 13" key="1">
    <citation type="submission" date="2018-06" db="EMBL/GenBank/DDBJ databases">
        <authorList>
            <consortium name="IHU Genomes"/>
        </authorList>
    </citation>
    <scope>NUCLEOTIDE SEQUENCE [LARGE SCALE GENOMIC DNA]</scope>
    <source>
        <strain evidence="12 13">NEC25</strain>
    </source>
</reference>
<keyword evidence="7 9" id="KW-0413">Isomerase</keyword>
<comment type="similarity">
    <text evidence="2 9">Belongs to the diaminopimelate epimerase family.</text>
</comment>
<sequence length="305" mass="33829">MWLIIVNSSIINHGLIILNVYVSVSRGGLKMKFYKMQGAGNDFIFVEDFNFEIKDECNLAKQLCNRHFGIGADGLVIVRKSDVSEAKMIIINSDGSRANMCGNAIRCFGKYVYEKNIVDKTKFSVETGDGVKEIEIILEDNKTKYVRVYMGEGSYNGADIPLNNLENLIDKEVEVDGKVYKMTTVLVGVPHTIIFEENENYDVEVDGSKIEKYKLFKEGTNVNFVKVIDDTHIRVNTWERGAGATLACGTGCSASVLVSKKLGLVDKNKEVFVKAPGGELIIEVLDEGLFMKGPAEFVFSGETSK</sequence>
<protein>
    <recommendedName>
        <fullName evidence="3 9">Diaminopimelate epimerase</fullName>
        <shortName evidence="9">DAP epimerase</shortName>
        <ecNumber evidence="3 9">5.1.1.7</ecNumber>
    </recommendedName>
    <alternativeName>
        <fullName evidence="9">PLP-independent amino acid racemase</fullName>
    </alternativeName>
</protein>
<dbReference type="SUPFAM" id="SSF54506">
    <property type="entry name" value="Diaminopimelate epimerase-like"/>
    <property type="match status" value="2"/>
</dbReference>
<dbReference type="AlphaFoldDB" id="A0A653ARP5"/>
<dbReference type="NCBIfam" id="TIGR00652">
    <property type="entry name" value="DapF"/>
    <property type="match status" value="1"/>
</dbReference>
<evidence type="ECO:0000313" key="12">
    <source>
        <dbReference type="EMBL" id="VCT84185.1"/>
    </source>
</evidence>
<evidence type="ECO:0000256" key="5">
    <source>
        <dbReference type="ARBA" id="ARBA00022605"/>
    </source>
</evidence>
<dbReference type="InterPro" id="IPR001653">
    <property type="entry name" value="DAP_epimerase_DapF"/>
</dbReference>
<evidence type="ECO:0000313" key="13">
    <source>
        <dbReference type="Proteomes" id="UP000431451"/>
    </source>
</evidence>
<keyword evidence="6 9" id="KW-0457">Lysine biosynthesis</keyword>
<feature type="binding site" evidence="9">
    <location>
        <position position="92"/>
    </location>
    <ligand>
        <name>substrate</name>
    </ligand>
</feature>